<proteinExistence type="inferred from homology"/>
<evidence type="ECO:0000256" key="2">
    <source>
        <dbReference type="ARBA" id="ARBA00004167"/>
    </source>
</evidence>
<keyword evidence="12 16" id="KW-1133">Transmembrane helix</keyword>
<feature type="transmembrane region" description="Helical" evidence="16">
    <location>
        <begin position="223"/>
        <end position="248"/>
    </location>
</feature>
<sequence length="365" mass="40713">MVPKHRFLFQFKISQSLVPYHSRTNGHLEEGHQHPYCGGYPGFKLTCTNDSKTVIKLPYTGKFIVRNINYLRQQIQVYDPDNCLPKRLLSLNLSGSPFVAASLRNYTFLRCPTRNAGSQFIPIDCLSNSTSFVSAILSVNLPNPLPESCHVIKKLTFPVSRPGPYEEIFRDDLSGDLRLTWHAPDCRYCESQEALCGFESINSDQVRCFFDYQTAPPQHGLRVFGIITSSIVGPAIIFVIAIACYASLKYRRGNTARIAAAQRSEPSAISPQPSIATMGLDDSTIESYQKLVLGESRRVPGPNDGCCTICLSEYKTKDTIRCIPECAHCFHAECIDEWLRMNSTCPVCRNSPSHPSTAQVMASDP</sequence>
<evidence type="ECO:0000256" key="15">
    <source>
        <dbReference type="PROSITE-ProRule" id="PRU00175"/>
    </source>
</evidence>
<evidence type="ECO:0000313" key="18">
    <source>
        <dbReference type="EMBL" id="RZB49738.1"/>
    </source>
</evidence>
<dbReference type="Pfam" id="PF13947">
    <property type="entry name" value="GUB_WAK_bind"/>
    <property type="match status" value="1"/>
</dbReference>
<reference evidence="18 19" key="1">
    <citation type="submission" date="2018-09" db="EMBL/GenBank/DDBJ databases">
        <title>A high-quality reference genome of wild soybean provides a powerful tool to mine soybean genomes.</title>
        <authorList>
            <person name="Xie M."/>
            <person name="Chung C.Y.L."/>
            <person name="Li M.-W."/>
            <person name="Wong F.-L."/>
            <person name="Chan T.-F."/>
            <person name="Lam H.-M."/>
        </authorList>
    </citation>
    <scope>NUCLEOTIDE SEQUENCE [LARGE SCALE GENOMIC DNA]</scope>
    <source>
        <strain evidence="19">cv. W05</strain>
        <tissue evidence="18">Hypocotyl of etiolated seedlings</tissue>
    </source>
</reference>
<dbReference type="InterPro" id="IPR001841">
    <property type="entry name" value="Znf_RING"/>
</dbReference>
<evidence type="ECO:0000313" key="19">
    <source>
        <dbReference type="Proteomes" id="UP000289340"/>
    </source>
</evidence>
<evidence type="ECO:0000256" key="1">
    <source>
        <dbReference type="ARBA" id="ARBA00000900"/>
    </source>
</evidence>
<dbReference type="GO" id="GO:0061630">
    <property type="term" value="F:ubiquitin protein ligase activity"/>
    <property type="evidence" value="ECO:0007669"/>
    <property type="project" value="UniProtKB-EC"/>
</dbReference>
<name>A0A445FLJ8_GLYSO</name>
<evidence type="ECO:0000256" key="10">
    <source>
        <dbReference type="ARBA" id="ARBA00022786"/>
    </source>
</evidence>
<keyword evidence="19" id="KW-1185">Reference proteome</keyword>
<dbReference type="EC" id="2.3.2.27" evidence="4"/>
<dbReference type="EMBL" id="QZWG01000019">
    <property type="protein sequence ID" value="RZB49738.1"/>
    <property type="molecule type" value="Genomic_DNA"/>
</dbReference>
<protein>
    <recommendedName>
        <fullName evidence="4">RING-type E3 ubiquitin transferase</fullName>
        <ecNumber evidence="4">2.3.2.27</ecNumber>
    </recommendedName>
</protein>
<keyword evidence="11" id="KW-0862">Zinc</keyword>
<dbReference type="GO" id="GO:0008270">
    <property type="term" value="F:zinc ion binding"/>
    <property type="evidence" value="ECO:0007669"/>
    <property type="project" value="UniProtKB-KW"/>
</dbReference>
<dbReference type="InterPro" id="IPR046948">
    <property type="entry name" value="ATL20-22-like"/>
</dbReference>
<gene>
    <name evidence="18" type="ORF">D0Y65_052579</name>
</gene>
<dbReference type="InterPro" id="IPR025287">
    <property type="entry name" value="WAK_GUB"/>
</dbReference>
<comment type="catalytic activity">
    <reaction evidence="1">
        <text>S-ubiquitinyl-[E2 ubiquitin-conjugating enzyme]-L-cysteine + [acceptor protein]-L-lysine = [E2 ubiquitin-conjugating enzyme]-L-cysteine + N(6)-ubiquitinyl-[acceptor protein]-L-lysine.</text>
        <dbReference type="EC" id="2.3.2.27"/>
    </reaction>
</comment>
<accession>A0A445FLJ8</accession>
<keyword evidence="5 18" id="KW-0808">Transferase</keyword>
<comment type="subcellular location">
    <subcellularLocation>
        <location evidence="2">Membrane</location>
        <topology evidence="2">Single-pass membrane protein</topology>
    </subcellularLocation>
</comment>
<evidence type="ECO:0000256" key="9">
    <source>
        <dbReference type="ARBA" id="ARBA00022771"/>
    </source>
</evidence>
<keyword evidence="13 16" id="KW-0472">Membrane</keyword>
<evidence type="ECO:0000256" key="7">
    <source>
        <dbReference type="ARBA" id="ARBA00022723"/>
    </source>
</evidence>
<evidence type="ECO:0000256" key="3">
    <source>
        <dbReference type="ARBA" id="ARBA00004906"/>
    </source>
</evidence>
<evidence type="ECO:0000256" key="14">
    <source>
        <dbReference type="ARBA" id="ARBA00024209"/>
    </source>
</evidence>
<dbReference type="InterPro" id="IPR013083">
    <property type="entry name" value="Znf_RING/FYVE/PHD"/>
</dbReference>
<keyword evidence="6 16" id="KW-0812">Transmembrane</keyword>
<comment type="similarity">
    <text evidence="14">Belongs to the RING-type zinc finger family. ATL subfamily.</text>
</comment>
<dbReference type="Proteomes" id="UP000289340">
    <property type="component" value="Chromosome 19"/>
</dbReference>
<comment type="caution">
    <text evidence="18">The sequence shown here is derived from an EMBL/GenBank/DDBJ whole genome shotgun (WGS) entry which is preliminary data.</text>
</comment>
<organism evidence="18 19">
    <name type="scientific">Glycine soja</name>
    <name type="common">Wild soybean</name>
    <dbReference type="NCBI Taxonomy" id="3848"/>
    <lineage>
        <taxon>Eukaryota</taxon>
        <taxon>Viridiplantae</taxon>
        <taxon>Streptophyta</taxon>
        <taxon>Embryophyta</taxon>
        <taxon>Tracheophyta</taxon>
        <taxon>Spermatophyta</taxon>
        <taxon>Magnoliopsida</taxon>
        <taxon>eudicotyledons</taxon>
        <taxon>Gunneridae</taxon>
        <taxon>Pentapetalae</taxon>
        <taxon>rosids</taxon>
        <taxon>fabids</taxon>
        <taxon>Fabales</taxon>
        <taxon>Fabaceae</taxon>
        <taxon>Papilionoideae</taxon>
        <taxon>50 kb inversion clade</taxon>
        <taxon>NPAAA clade</taxon>
        <taxon>indigoferoid/millettioid clade</taxon>
        <taxon>Phaseoleae</taxon>
        <taxon>Glycine</taxon>
        <taxon>Glycine subgen. Soja</taxon>
    </lineage>
</organism>
<evidence type="ECO:0000259" key="17">
    <source>
        <dbReference type="PROSITE" id="PS50089"/>
    </source>
</evidence>
<dbReference type="GO" id="GO:0016020">
    <property type="term" value="C:membrane"/>
    <property type="evidence" value="ECO:0007669"/>
    <property type="project" value="UniProtKB-SubCell"/>
</dbReference>
<dbReference type="GO" id="GO:0030247">
    <property type="term" value="F:polysaccharide binding"/>
    <property type="evidence" value="ECO:0007669"/>
    <property type="project" value="InterPro"/>
</dbReference>
<evidence type="ECO:0000256" key="4">
    <source>
        <dbReference type="ARBA" id="ARBA00012483"/>
    </source>
</evidence>
<evidence type="ECO:0000256" key="5">
    <source>
        <dbReference type="ARBA" id="ARBA00022679"/>
    </source>
</evidence>
<evidence type="ECO:0000256" key="13">
    <source>
        <dbReference type="ARBA" id="ARBA00023136"/>
    </source>
</evidence>
<dbReference type="AlphaFoldDB" id="A0A445FLJ8"/>
<evidence type="ECO:0000256" key="11">
    <source>
        <dbReference type="ARBA" id="ARBA00022833"/>
    </source>
</evidence>
<evidence type="ECO:0000256" key="12">
    <source>
        <dbReference type="ARBA" id="ARBA00022989"/>
    </source>
</evidence>
<evidence type="ECO:0000256" key="16">
    <source>
        <dbReference type="SAM" id="Phobius"/>
    </source>
</evidence>
<evidence type="ECO:0000256" key="8">
    <source>
        <dbReference type="ARBA" id="ARBA00022729"/>
    </source>
</evidence>
<dbReference type="CDD" id="cd16461">
    <property type="entry name" value="RING-H2_EL5-like"/>
    <property type="match status" value="1"/>
</dbReference>
<dbReference type="PANTHER" id="PTHR46279">
    <property type="entry name" value="RING/U-BOX SUPERFAMILY PROTEIN"/>
    <property type="match status" value="1"/>
</dbReference>
<dbReference type="Pfam" id="PF13639">
    <property type="entry name" value="zf-RING_2"/>
    <property type="match status" value="1"/>
</dbReference>
<evidence type="ECO:0000256" key="6">
    <source>
        <dbReference type="ARBA" id="ARBA00022692"/>
    </source>
</evidence>
<keyword evidence="10" id="KW-0833">Ubl conjugation pathway</keyword>
<keyword evidence="8" id="KW-0732">Signal</keyword>
<comment type="pathway">
    <text evidence="3">Protein modification; protein ubiquitination.</text>
</comment>
<dbReference type="SUPFAM" id="SSF57850">
    <property type="entry name" value="RING/U-box"/>
    <property type="match status" value="1"/>
</dbReference>
<dbReference type="PROSITE" id="PS50089">
    <property type="entry name" value="ZF_RING_2"/>
    <property type="match status" value="1"/>
</dbReference>
<keyword evidence="9 15" id="KW-0863">Zinc-finger</keyword>
<feature type="domain" description="RING-type" evidence="17">
    <location>
        <begin position="307"/>
        <end position="349"/>
    </location>
</feature>
<dbReference type="Gene3D" id="3.30.40.10">
    <property type="entry name" value="Zinc/RING finger domain, C3HC4 (zinc finger)"/>
    <property type="match status" value="1"/>
</dbReference>
<dbReference type="PANTHER" id="PTHR46279:SF2">
    <property type="entry name" value="RING-H2 FINGER PROTEIN ATL21A-RELATED"/>
    <property type="match status" value="1"/>
</dbReference>
<keyword evidence="7" id="KW-0479">Metal-binding</keyword>
<dbReference type="SMART" id="SM00184">
    <property type="entry name" value="RING"/>
    <property type="match status" value="1"/>
</dbReference>